<proteinExistence type="predicted"/>
<name>A0A6L2PD95_COPFO</name>
<dbReference type="EMBL" id="BLKM01003593">
    <property type="protein sequence ID" value="GFG29162.1"/>
    <property type="molecule type" value="Genomic_DNA"/>
</dbReference>
<evidence type="ECO:0000313" key="1">
    <source>
        <dbReference type="EMBL" id="GFG29162.1"/>
    </source>
</evidence>
<keyword evidence="2" id="KW-1185">Reference proteome</keyword>
<gene>
    <name evidence="1" type="ORF">Cfor_04986</name>
</gene>
<dbReference type="Proteomes" id="UP000502823">
    <property type="component" value="Unassembled WGS sequence"/>
</dbReference>
<reference evidence="2" key="1">
    <citation type="submission" date="2020-01" db="EMBL/GenBank/DDBJ databases">
        <title>Draft genome sequence of the Termite Coptotermes fromosanus.</title>
        <authorList>
            <person name="Itakura S."/>
            <person name="Yosikawa Y."/>
            <person name="Umezawa K."/>
        </authorList>
    </citation>
    <scope>NUCLEOTIDE SEQUENCE [LARGE SCALE GENOMIC DNA]</scope>
</reference>
<sequence length="62" mass="6371">MNLSVPTNNKTELLDLTDAYASGCNQAVPKCSSPFAGVSSCGAWSRVFGDVPCCQTAESGSP</sequence>
<protein>
    <submittedName>
        <fullName evidence="1">Uncharacterized protein</fullName>
    </submittedName>
</protein>
<organism evidence="1 2">
    <name type="scientific">Coptotermes formosanus</name>
    <name type="common">Formosan subterranean termite</name>
    <dbReference type="NCBI Taxonomy" id="36987"/>
    <lineage>
        <taxon>Eukaryota</taxon>
        <taxon>Metazoa</taxon>
        <taxon>Ecdysozoa</taxon>
        <taxon>Arthropoda</taxon>
        <taxon>Hexapoda</taxon>
        <taxon>Insecta</taxon>
        <taxon>Pterygota</taxon>
        <taxon>Neoptera</taxon>
        <taxon>Polyneoptera</taxon>
        <taxon>Dictyoptera</taxon>
        <taxon>Blattodea</taxon>
        <taxon>Blattoidea</taxon>
        <taxon>Termitoidae</taxon>
        <taxon>Rhinotermitidae</taxon>
        <taxon>Coptotermes</taxon>
    </lineage>
</organism>
<comment type="caution">
    <text evidence="1">The sequence shown here is derived from an EMBL/GenBank/DDBJ whole genome shotgun (WGS) entry which is preliminary data.</text>
</comment>
<evidence type="ECO:0000313" key="2">
    <source>
        <dbReference type="Proteomes" id="UP000502823"/>
    </source>
</evidence>
<dbReference type="InParanoid" id="A0A6L2PD95"/>
<accession>A0A6L2PD95</accession>
<dbReference type="AlphaFoldDB" id="A0A6L2PD95"/>